<feature type="transmembrane region" description="Helical" evidence="12">
    <location>
        <begin position="335"/>
        <end position="355"/>
    </location>
</feature>
<dbReference type="InterPro" id="IPR027359">
    <property type="entry name" value="Volt_channel_dom_sf"/>
</dbReference>
<dbReference type="SMART" id="SM00225">
    <property type="entry name" value="BTB"/>
    <property type="match status" value="1"/>
</dbReference>
<keyword evidence="9" id="KW-0406">Ion transport</keyword>
<dbReference type="PRINTS" id="PR00169">
    <property type="entry name" value="KCHANNEL"/>
</dbReference>
<keyword evidence="11" id="KW-0407">Ion channel</keyword>
<dbReference type="AlphaFoldDB" id="A0AAD9KRX6"/>
<keyword evidence="2" id="KW-0813">Transport</keyword>
<dbReference type="PANTHER" id="PTHR11537">
    <property type="entry name" value="VOLTAGE-GATED POTASSIUM CHANNEL"/>
    <property type="match status" value="1"/>
</dbReference>
<dbReference type="Pfam" id="PF02214">
    <property type="entry name" value="BTB_2"/>
    <property type="match status" value="1"/>
</dbReference>
<dbReference type="SUPFAM" id="SSF54695">
    <property type="entry name" value="POZ domain"/>
    <property type="match status" value="1"/>
</dbReference>
<evidence type="ECO:0000256" key="12">
    <source>
        <dbReference type="SAM" id="Phobius"/>
    </source>
</evidence>
<organism evidence="14 15">
    <name type="scientific">Ridgeia piscesae</name>
    <name type="common">Tubeworm</name>
    <dbReference type="NCBI Taxonomy" id="27915"/>
    <lineage>
        <taxon>Eukaryota</taxon>
        <taxon>Metazoa</taxon>
        <taxon>Spiralia</taxon>
        <taxon>Lophotrochozoa</taxon>
        <taxon>Annelida</taxon>
        <taxon>Polychaeta</taxon>
        <taxon>Sedentaria</taxon>
        <taxon>Canalipalpata</taxon>
        <taxon>Sabellida</taxon>
        <taxon>Siboglinidae</taxon>
        <taxon>Ridgeia</taxon>
    </lineage>
</organism>
<reference evidence="14" key="1">
    <citation type="journal article" date="2023" name="Mol. Biol. Evol.">
        <title>Third-Generation Sequencing Reveals the Adaptive Role of the Epigenome in Three Deep-Sea Polychaetes.</title>
        <authorList>
            <person name="Perez M."/>
            <person name="Aroh O."/>
            <person name="Sun Y."/>
            <person name="Lan Y."/>
            <person name="Juniper S.K."/>
            <person name="Young C.R."/>
            <person name="Angers B."/>
            <person name="Qian P.Y."/>
        </authorList>
    </citation>
    <scope>NUCLEOTIDE SEQUENCE</scope>
    <source>
        <strain evidence="14">R07B-5</strain>
    </source>
</reference>
<dbReference type="EMBL" id="JAODUO010000658">
    <property type="protein sequence ID" value="KAK2176538.1"/>
    <property type="molecule type" value="Genomic_DNA"/>
</dbReference>
<evidence type="ECO:0000256" key="1">
    <source>
        <dbReference type="ARBA" id="ARBA00004141"/>
    </source>
</evidence>
<accession>A0AAD9KRX6</accession>
<keyword evidence="8 12" id="KW-1133">Transmembrane helix</keyword>
<dbReference type="InterPro" id="IPR011333">
    <property type="entry name" value="SKP1/BTB/POZ_sf"/>
</dbReference>
<dbReference type="Gene3D" id="3.30.710.10">
    <property type="entry name" value="Potassium Channel Kv1.1, Chain A"/>
    <property type="match status" value="1"/>
</dbReference>
<evidence type="ECO:0000256" key="11">
    <source>
        <dbReference type="ARBA" id="ARBA00023303"/>
    </source>
</evidence>
<keyword evidence="6" id="KW-0851">Voltage-gated channel</keyword>
<dbReference type="FunFam" id="3.30.710.10:FF:000020">
    <property type="entry name" value="Potassium voltage-gated channel protein Shaw"/>
    <property type="match status" value="1"/>
</dbReference>
<feature type="transmembrane region" description="Helical" evidence="12">
    <location>
        <begin position="229"/>
        <end position="247"/>
    </location>
</feature>
<feature type="transmembrane region" description="Helical" evidence="12">
    <location>
        <begin position="361"/>
        <end position="383"/>
    </location>
</feature>
<feature type="transmembrane region" description="Helical" evidence="12">
    <location>
        <begin position="395"/>
        <end position="416"/>
    </location>
</feature>
<dbReference type="Pfam" id="PF00520">
    <property type="entry name" value="Ion_trans"/>
    <property type="match status" value="1"/>
</dbReference>
<feature type="domain" description="BTB" evidence="13">
    <location>
        <begin position="20"/>
        <end position="120"/>
    </location>
</feature>
<dbReference type="SUPFAM" id="SSF81324">
    <property type="entry name" value="Voltage-gated potassium channels"/>
    <property type="match status" value="1"/>
</dbReference>
<evidence type="ECO:0000256" key="7">
    <source>
        <dbReference type="ARBA" id="ARBA00022958"/>
    </source>
</evidence>
<dbReference type="Gene3D" id="1.10.287.70">
    <property type="match status" value="1"/>
</dbReference>
<keyword evidence="10 12" id="KW-0472">Membrane</keyword>
<dbReference type="GO" id="GO:0008076">
    <property type="term" value="C:voltage-gated potassium channel complex"/>
    <property type="evidence" value="ECO:0007669"/>
    <property type="project" value="InterPro"/>
</dbReference>
<keyword evidence="4 12" id="KW-0812">Transmembrane</keyword>
<keyword evidence="3" id="KW-0633">Potassium transport</keyword>
<evidence type="ECO:0000256" key="6">
    <source>
        <dbReference type="ARBA" id="ARBA00022882"/>
    </source>
</evidence>
<dbReference type="GO" id="GO:0051260">
    <property type="term" value="P:protein homooligomerization"/>
    <property type="evidence" value="ECO:0007669"/>
    <property type="project" value="InterPro"/>
</dbReference>
<dbReference type="InterPro" id="IPR003974">
    <property type="entry name" value="K_chnl_volt-dep_Kv3"/>
</dbReference>
<protein>
    <recommendedName>
        <fullName evidence="13">BTB domain-containing protein</fullName>
    </recommendedName>
</protein>
<dbReference type="PANTHER" id="PTHR11537:SF254">
    <property type="entry name" value="POTASSIUM VOLTAGE-GATED CHANNEL PROTEIN SHAB"/>
    <property type="match status" value="1"/>
</dbReference>
<dbReference type="GO" id="GO:0005249">
    <property type="term" value="F:voltage-gated potassium channel activity"/>
    <property type="evidence" value="ECO:0007669"/>
    <property type="project" value="InterPro"/>
</dbReference>
<feature type="transmembrane region" description="Helical" evidence="12">
    <location>
        <begin position="256"/>
        <end position="275"/>
    </location>
</feature>
<sequence>MAILSMIRNQVGFSAGEKSESIVFDVGGTRFETYSGTLKKLPNTKLFNLNRDSPNYRPQTNDYFFDRDPSIFRGVLDYYRNGTLHFPNDICATVVRRELDYWGIDEKHVAPCCWEFFKLYSERRATAELLSKAMGFEHGTGRRRGRMRRQSLFEKSRRPLWTYLEDPGSSTGALYYSYWICFALLLSVFTTIATESDAMRVPAAIPRLRFNDTNNPKMVRFETTDPHPAIVAVDVLLVGFFMCEFIIRAAICPNRWIFFTSSINIVEFLAVFPQAITINLRYMVPGLSSYPKLYFAYWILLMFDIFRVIRLLKFGKYYVGLRILIVTLRASATEMFFLVYLMVVGAVVFGVAFYYCEVWTAATVIDMPTTIYWAFITMTTVGYGDVVPKTIQGKVIAVLCALAGALFTGLAVPVIADNFDRYYRQASVILLRHRLGLPIMTMLPGATKTRDQAWQW</sequence>
<evidence type="ECO:0000313" key="14">
    <source>
        <dbReference type="EMBL" id="KAK2176538.1"/>
    </source>
</evidence>
<dbReference type="InterPro" id="IPR003968">
    <property type="entry name" value="K_chnl_volt-dep_Kv"/>
</dbReference>
<evidence type="ECO:0000256" key="9">
    <source>
        <dbReference type="ARBA" id="ARBA00023065"/>
    </source>
</evidence>
<evidence type="ECO:0000256" key="5">
    <source>
        <dbReference type="ARBA" id="ARBA00022826"/>
    </source>
</evidence>
<evidence type="ECO:0000256" key="2">
    <source>
        <dbReference type="ARBA" id="ARBA00022448"/>
    </source>
</evidence>
<evidence type="ECO:0000256" key="8">
    <source>
        <dbReference type="ARBA" id="ARBA00022989"/>
    </source>
</evidence>
<name>A0AAD9KRX6_RIDPI</name>
<evidence type="ECO:0000259" key="13">
    <source>
        <dbReference type="SMART" id="SM00225"/>
    </source>
</evidence>
<keyword evidence="7" id="KW-0630">Potassium</keyword>
<gene>
    <name evidence="14" type="ORF">NP493_657g01026</name>
</gene>
<keyword evidence="5" id="KW-0631">Potassium channel</keyword>
<dbReference type="InterPro" id="IPR000210">
    <property type="entry name" value="BTB/POZ_dom"/>
</dbReference>
<feature type="transmembrane region" description="Helical" evidence="12">
    <location>
        <begin position="295"/>
        <end position="314"/>
    </location>
</feature>
<dbReference type="Gene3D" id="1.20.120.350">
    <property type="entry name" value="Voltage-gated potassium channels. Chain C"/>
    <property type="match status" value="1"/>
</dbReference>
<evidence type="ECO:0000313" key="15">
    <source>
        <dbReference type="Proteomes" id="UP001209878"/>
    </source>
</evidence>
<keyword evidence="15" id="KW-1185">Reference proteome</keyword>
<dbReference type="InterPro" id="IPR003131">
    <property type="entry name" value="T1-type_BTB"/>
</dbReference>
<dbReference type="InterPro" id="IPR028325">
    <property type="entry name" value="VG_K_chnl"/>
</dbReference>
<evidence type="ECO:0000256" key="3">
    <source>
        <dbReference type="ARBA" id="ARBA00022538"/>
    </source>
</evidence>
<dbReference type="PRINTS" id="PR01498">
    <property type="entry name" value="SHAWCHANNEL"/>
</dbReference>
<dbReference type="InterPro" id="IPR005821">
    <property type="entry name" value="Ion_trans_dom"/>
</dbReference>
<evidence type="ECO:0000256" key="10">
    <source>
        <dbReference type="ARBA" id="ARBA00023136"/>
    </source>
</evidence>
<dbReference type="PRINTS" id="PR01491">
    <property type="entry name" value="KVCHANNEL"/>
</dbReference>
<evidence type="ECO:0000256" key="4">
    <source>
        <dbReference type="ARBA" id="ARBA00022692"/>
    </source>
</evidence>
<dbReference type="GO" id="GO:0001508">
    <property type="term" value="P:action potential"/>
    <property type="evidence" value="ECO:0007669"/>
    <property type="project" value="TreeGrafter"/>
</dbReference>
<dbReference type="Proteomes" id="UP001209878">
    <property type="component" value="Unassembled WGS sequence"/>
</dbReference>
<feature type="transmembrane region" description="Helical" evidence="12">
    <location>
        <begin position="173"/>
        <end position="193"/>
    </location>
</feature>
<dbReference type="FunFam" id="1.10.287.70:FF:000028">
    <property type="entry name" value="potassium voltage-gated channel subfamily D member 3"/>
    <property type="match status" value="1"/>
</dbReference>
<proteinExistence type="predicted"/>
<comment type="caution">
    <text evidence="14">The sequence shown here is derived from an EMBL/GenBank/DDBJ whole genome shotgun (WGS) entry which is preliminary data.</text>
</comment>
<comment type="subcellular location">
    <subcellularLocation>
        <location evidence="1">Membrane</location>
        <topology evidence="1">Multi-pass membrane protein</topology>
    </subcellularLocation>
</comment>